<dbReference type="PROSITE" id="PS50930">
    <property type="entry name" value="HTH_LYTTR"/>
    <property type="match status" value="1"/>
</dbReference>
<evidence type="ECO:0000259" key="2">
    <source>
        <dbReference type="PROSITE" id="PS50930"/>
    </source>
</evidence>
<protein>
    <submittedName>
        <fullName evidence="3">LytTR family transcriptional regulator</fullName>
    </submittedName>
</protein>
<organism evidence="3 4">
    <name type="scientific">Roseburia inulinivorans</name>
    <dbReference type="NCBI Taxonomy" id="360807"/>
    <lineage>
        <taxon>Bacteria</taxon>
        <taxon>Bacillati</taxon>
        <taxon>Bacillota</taxon>
        <taxon>Clostridia</taxon>
        <taxon>Lachnospirales</taxon>
        <taxon>Lachnospiraceae</taxon>
        <taxon>Roseburia</taxon>
    </lineage>
</organism>
<feature type="coiled-coil region" evidence="1">
    <location>
        <begin position="13"/>
        <end position="47"/>
    </location>
</feature>
<name>A0A3R6E657_9FIRM</name>
<evidence type="ECO:0000313" key="4">
    <source>
        <dbReference type="Proteomes" id="UP000283492"/>
    </source>
</evidence>
<comment type="caution">
    <text evidence="3">The sequence shown here is derived from an EMBL/GenBank/DDBJ whole genome shotgun (WGS) entry which is preliminary data.</text>
</comment>
<dbReference type="AlphaFoldDB" id="A0A3R6E657"/>
<evidence type="ECO:0000256" key="1">
    <source>
        <dbReference type="SAM" id="Coils"/>
    </source>
</evidence>
<dbReference type="GO" id="GO:0000156">
    <property type="term" value="F:phosphorelay response regulator activity"/>
    <property type="evidence" value="ECO:0007669"/>
    <property type="project" value="InterPro"/>
</dbReference>
<evidence type="ECO:0000313" key="3">
    <source>
        <dbReference type="EMBL" id="RHA87379.1"/>
    </source>
</evidence>
<proteinExistence type="predicted"/>
<dbReference type="EMBL" id="QSFX01000020">
    <property type="protein sequence ID" value="RHA87379.1"/>
    <property type="molecule type" value="Genomic_DNA"/>
</dbReference>
<reference evidence="3 4" key="1">
    <citation type="submission" date="2018-08" db="EMBL/GenBank/DDBJ databases">
        <title>A genome reference for cultivated species of the human gut microbiota.</title>
        <authorList>
            <person name="Zou Y."/>
            <person name="Xue W."/>
            <person name="Luo G."/>
        </authorList>
    </citation>
    <scope>NUCLEOTIDE SEQUENCE [LARGE SCALE GENOMIC DNA]</scope>
    <source>
        <strain evidence="3 4">AM42-1AC</strain>
    </source>
</reference>
<dbReference type="PANTHER" id="PTHR37299:SF4">
    <property type="entry name" value="TRANSCRIPTIONAL REGULATOR"/>
    <property type="match status" value="1"/>
</dbReference>
<dbReference type="GO" id="GO:0003677">
    <property type="term" value="F:DNA binding"/>
    <property type="evidence" value="ECO:0007669"/>
    <property type="project" value="InterPro"/>
</dbReference>
<dbReference type="InterPro" id="IPR007492">
    <property type="entry name" value="LytTR_DNA-bd_dom"/>
</dbReference>
<dbReference type="InterPro" id="IPR046947">
    <property type="entry name" value="LytR-like"/>
</dbReference>
<dbReference type="SMART" id="SM00850">
    <property type="entry name" value="LytTR"/>
    <property type="match status" value="1"/>
</dbReference>
<dbReference type="Proteomes" id="UP000283492">
    <property type="component" value="Unassembled WGS sequence"/>
</dbReference>
<keyword evidence="1" id="KW-0175">Coiled coil</keyword>
<accession>A0A3R6E657</accession>
<gene>
    <name evidence="3" type="ORF">DW914_11125</name>
</gene>
<dbReference type="RefSeq" id="WP_118582067.1">
    <property type="nucleotide sequence ID" value="NZ_CABJFX010000020.1"/>
</dbReference>
<feature type="domain" description="HTH LytTR-type" evidence="2">
    <location>
        <begin position="41"/>
        <end position="145"/>
    </location>
</feature>
<dbReference type="Gene3D" id="2.40.50.1020">
    <property type="entry name" value="LytTr DNA-binding domain"/>
    <property type="match status" value="1"/>
</dbReference>
<dbReference type="PANTHER" id="PTHR37299">
    <property type="entry name" value="TRANSCRIPTIONAL REGULATOR-RELATED"/>
    <property type="match status" value="1"/>
</dbReference>
<sequence length="145" mass="16546">MKITILDTIPGEEDEIIIKCQNLSEDIQNLLQKLKQGNTKIAGHNEDGIHLLEPDEIYYFETVDNKVFACCKKEVYEVREKLYILEDMLPVESFMRASKSAILNLNKVKSLSPAFGGRFEAVLDNGEKTIISRQYVPVLKERLGL</sequence>
<dbReference type="Pfam" id="PF04397">
    <property type="entry name" value="LytTR"/>
    <property type="match status" value="1"/>
</dbReference>